<dbReference type="InterPro" id="IPR036396">
    <property type="entry name" value="Cyt_P450_sf"/>
</dbReference>
<reference evidence="14" key="4">
    <citation type="submission" date="2015-06" db="UniProtKB">
        <authorList>
            <consortium name="EnsemblFungi"/>
        </authorList>
    </citation>
    <scope>IDENTIFICATION</scope>
</reference>
<feature type="region of interest" description="Disordered" evidence="11">
    <location>
        <begin position="861"/>
        <end position="903"/>
    </location>
</feature>
<feature type="binding site" description="axial binding residue" evidence="10">
    <location>
        <position position="483"/>
    </location>
    <ligand>
        <name>heme</name>
        <dbReference type="ChEBI" id="CHEBI:30413"/>
    </ligand>
    <ligandPart>
        <name>Fe</name>
        <dbReference type="ChEBI" id="CHEBI:18248"/>
    </ligandPart>
</feature>
<dbReference type="EMBL" id="AEIJ01000917">
    <property type="status" value="NOT_ANNOTATED_CDS"/>
    <property type="molecule type" value="Genomic_DNA"/>
</dbReference>
<dbReference type="Pfam" id="PF00067">
    <property type="entry name" value="p450"/>
    <property type="match status" value="2"/>
</dbReference>
<dbReference type="Gene3D" id="1.10.630.10">
    <property type="entry name" value="Cytochrome P450"/>
    <property type="match status" value="1"/>
</dbReference>
<dbReference type="HOGENOM" id="CLU_321103_0_0_1"/>
<dbReference type="FunFam" id="1.10.630.10:FF:000033">
    <property type="entry name" value="14-alpha sterol demethylase"/>
    <property type="match status" value="1"/>
</dbReference>
<evidence type="ECO:0000256" key="7">
    <source>
        <dbReference type="ARBA" id="ARBA00023004"/>
    </source>
</evidence>
<evidence type="ECO:0000256" key="5">
    <source>
        <dbReference type="ARBA" id="ARBA00022723"/>
    </source>
</evidence>
<dbReference type="InParanoid" id="U5HIK3"/>
<evidence type="ECO:0000313" key="15">
    <source>
        <dbReference type="Proteomes" id="UP000017200"/>
    </source>
</evidence>
<evidence type="ECO:0000256" key="2">
    <source>
        <dbReference type="ARBA" id="ARBA00004370"/>
    </source>
</evidence>
<dbReference type="EnsemblFungi" id="MVLG_06854T0">
    <property type="protein sequence ID" value="MVLG_06854T0"/>
    <property type="gene ID" value="MVLG_06854"/>
</dbReference>
<feature type="region of interest" description="Disordered" evidence="11">
    <location>
        <begin position="834"/>
        <end position="853"/>
    </location>
</feature>
<reference evidence="13 15" key="3">
    <citation type="journal article" date="2015" name="BMC Genomics">
        <title>Sex and parasites: genomic and transcriptomic analysis of Microbotryum lychnidis-dioicae, the biotrophic and plant-castrating anther smut fungus.</title>
        <authorList>
            <person name="Perlin M.H."/>
            <person name="Amselem J."/>
            <person name="Fontanillas E."/>
            <person name="Toh S.S."/>
            <person name="Chen Z."/>
            <person name="Goldberg J."/>
            <person name="Duplessis S."/>
            <person name="Henrissat B."/>
            <person name="Young S."/>
            <person name="Zeng Q."/>
            <person name="Aguileta G."/>
            <person name="Petit E."/>
            <person name="Badouin H."/>
            <person name="Andrews J."/>
            <person name="Razeeq D."/>
            <person name="Gabaldon T."/>
            <person name="Quesneville H."/>
            <person name="Giraud T."/>
            <person name="Hood M.E."/>
            <person name="Schultz D.J."/>
            <person name="Cuomo C.A."/>
        </authorList>
    </citation>
    <scope>NUCLEOTIDE SEQUENCE [LARGE SCALE GENOMIC DNA]</scope>
    <source>
        <strain evidence="15">p1A1 Lamole</strain>
        <strain evidence="13">P1A1 Lamole</strain>
    </source>
</reference>
<name>U5HIK3_USTV1</name>
<feature type="transmembrane region" description="Helical" evidence="12">
    <location>
        <begin position="46"/>
        <end position="63"/>
    </location>
</feature>
<evidence type="ECO:0000256" key="12">
    <source>
        <dbReference type="SAM" id="Phobius"/>
    </source>
</evidence>
<dbReference type="InterPro" id="IPR002403">
    <property type="entry name" value="Cyt_P450_E_grp-IV"/>
</dbReference>
<feature type="region of interest" description="Disordered" evidence="11">
    <location>
        <begin position="539"/>
        <end position="563"/>
    </location>
</feature>
<dbReference type="GO" id="GO:0016705">
    <property type="term" value="F:oxidoreductase activity, acting on paired donors, with incorporation or reduction of molecular oxygen"/>
    <property type="evidence" value="ECO:0007669"/>
    <property type="project" value="InterPro"/>
</dbReference>
<evidence type="ECO:0000256" key="6">
    <source>
        <dbReference type="ARBA" id="ARBA00023002"/>
    </source>
</evidence>
<dbReference type="PRINTS" id="PR00465">
    <property type="entry name" value="EP450IV"/>
</dbReference>
<evidence type="ECO:0000256" key="9">
    <source>
        <dbReference type="ARBA" id="ARBA00023136"/>
    </source>
</evidence>
<reference evidence="13" key="2">
    <citation type="submission" date="2010-11" db="EMBL/GenBank/DDBJ databases">
        <authorList>
            <consortium name="The Broad Institute Genome Sequencing Platform"/>
            <person name="Earl A."/>
            <person name="Ward D."/>
            <person name="Feldgarden M."/>
            <person name="Gevers D."/>
            <person name="Butler R."/>
            <person name="Young S.K."/>
            <person name="Zeng Q."/>
            <person name="Gargeya S."/>
            <person name="Fitzgerald M."/>
            <person name="Haas B."/>
            <person name="Abouelleil A."/>
            <person name="Alvarado L."/>
            <person name="Arachchi H.M."/>
            <person name="Berlin A."/>
            <person name="Brown A."/>
            <person name="Chapman S.B."/>
            <person name="Chen Z."/>
            <person name="Dunbar C."/>
            <person name="Freedman E."/>
            <person name="Gearin G."/>
            <person name="Gellesch M."/>
            <person name="Goldberg J."/>
            <person name="Griggs A."/>
            <person name="Gujja S."/>
            <person name="Heilman E."/>
            <person name="Heiman D."/>
            <person name="Howarth C."/>
            <person name="Larson L."/>
            <person name="Lui A."/>
            <person name="MacDonald P.J.P."/>
            <person name="Mehta T."/>
            <person name="Montmayeur A."/>
            <person name="Murphy C."/>
            <person name="Neiman D."/>
            <person name="Pearson M."/>
            <person name="Priest M."/>
            <person name="Roberts A."/>
            <person name="Saif S."/>
            <person name="Shea T."/>
            <person name="Shenoy N."/>
            <person name="Sisk P."/>
            <person name="Stolte C."/>
            <person name="Sykes S."/>
            <person name="White J."/>
            <person name="Yandava C."/>
            <person name="Wortman J."/>
            <person name="Nusbaum C."/>
            <person name="Birren B."/>
        </authorList>
    </citation>
    <scope>NUCLEOTIDE SEQUENCE</scope>
    <source>
        <strain evidence="13">P1A1 Lamole</strain>
    </source>
</reference>
<feature type="region of interest" description="Disordered" evidence="11">
    <location>
        <begin position="655"/>
        <end position="701"/>
    </location>
</feature>
<dbReference type="PANTHER" id="PTHR24304:SF2">
    <property type="entry name" value="24-HYDROXYCHOLESTEROL 7-ALPHA-HYDROXYLASE"/>
    <property type="match status" value="1"/>
</dbReference>
<evidence type="ECO:0000256" key="8">
    <source>
        <dbReference type="ARBA" id="ARBA00023033"/>
    </source>
</evidence>
<dbReference type="GO" id="GO:0020037">
    <property type="term" value="F:heme binding"/>
    <property type="evidence" value="ECO:0007669"/>
    <property type="project" value="InterPro"/>
</dbReference>
<evidence type="ECO:0000256" key="10">
    <source>
        <dbReference type="PIRSR" id="PIRSR602403-1"/>
    </source>
</evidence>
<feature type="transmembrane region" description="Helical" evidence="12">
    <location>
        <begin position="12"/>
        <end position="34"/>
    </location>
</feature>
<gene>
    <name evidence="13" type="ORF">MVLG_06854</name>
</gene>
<keyword evidence="12" id="KW-0812">Transmembrane</keyword>
<dbReference type="PRINTS" id="PR00385">
    <property type="entry name" value="P450"/>
</dbReference>
<dbReference type="GO" id="GO:0016020">
    <property type="term" value="C:membrane"/>
    <property type="evidence" value="ECO:0007669"/>
    <property type="project" value="UniProtKB-SubCell"/>
</dbReference>
<dbReference type="CDD" id="cd11042">
    <property type="entry name" value="CYP51-like"/>
    <property type="match status" value="1"/>
</dbReference>
<evidence type="ECO:0000256" key="3">
    <source>
        <dbReference type="ARBA" id="ARBA00010617"/>
    </source>
</evidence>
<keyword evidence="15" id="KW-1185">Reference proteome</keyword>
<dbReference type="OrthoDB" id="1055148at2759"/>
<dbReference type="InterPro" id="IPR001128">
    <property type="entry name" value="Cyt_P450"/>
</dbReference>
<feature type="compositionally biased region" description="Low complexity" evidence="11">
    <location>
        <begin position="688"/>
        <end position="698"/>
    </location>
</feature>
<feature type="region of interest" description="Disordered" evidence="11">
    <location>
        <begin position="593"/>
        <end position="612"/>
    </location>
</feature>
<feature type="compositionally biased region" description="Polar residues" evidence="11">
    <location>
        <begin position="765"/>
        <end position="784"/>
    </location>
</feature>
<dbReference type="FunCoup" id="U5HIK3">
    <property type="interactions" value="148"/>
</dbReference>
<dbReference type="InterPro" id="IPR017972">
    <property type="entry name" value="Cyt_P450_CS"/>
</dbReference>
<dbReference type="InterPro" id="IPR050529">
    <property type="entry name" value="CYP450_sterol_14alpha_dmase"/>
</dbReference>
<evidence type="ECO:0000256" key="4">
    <source>
        <dbReference type="ARBA" id="ARBA00022617"/>
    </source>
</evidence>
<keyword evidence="9 12" id="KW-0472">Membrane</keyword>
<keyword evidence="7 10" id="KW-0408">Iron</keyword>
<comment type="subcellular location">
    <subcellularLocation>
        <location evidence="2">Membrane</location>
    </subcellularLocation>
</comment>
<dbReference type="EMBL" id="GL541802">
    <property type="protein sequence ID" value="KDE02591.1"/>
    <property type="molecule type" value="Genomic_DNA"/>
</dbReference>
<dbReference type="GO" id="GO:0005506">
    <property type="term" value="F:iron ion binding"/>
    <property type="evidence" value="ECO:0007669"/>
    <property type="project" value="InterPro"/>
</dbReference>
<organism evidence="13">
    <name type="scientific">Microbotryum lychnidis-dioicae (strain p1A1 Lamole / MvSl-1064)</name>
    <name type="common">Anther smut fungus</name>
    <dbReference type="NCBI Taxonomy" id="683840"/>
    <lineage>
        <taxon>Eukaryota</taxon>
        <taxon>Fungi</taxon>
        <taxon>Dikarya</taxon>
        <taxon>Basidiomycota</taxon>
        <taxon>Pucciniomycotina</taxon>
        <taxon>Microbotryomycetes</taxon>
        <taxon>Microbotryales</taxon>
        <taxon>Microbotryaceae</taxon>
        <taxon>Microbotryum</taxon>
    </lineage>
</organism>
<dbReference type="AlphaFoldDB" id="U5HIK3"/>
<dbReference type="SUPFAM" id="SSF48264">
    <property type="entry name" value="Cytochrome P450"/>
    <property type="match status" value="1"/>
</dbReference>
<accession>U5HIK3</accession>
<comment type="similarity">
    <text evidence="3">Belongs to the cytochrome P450 family.</text>
</comment>
<evidence type="ECO:0000313" key="13">
    <source>
        <dbReference type="EMBL" id="KDE02591.1"/>
    </source>
</evidence>
<evidence type="ECO:0000256" key="11">
    <source>
        <dbReference type="SAM" id="MobiDB-lite"/>
    </source>
</evidence>
<evidence type="ECO:0000256" key="1">
    <source>
        <dbReference type="ARBA" id="ARBA00001971"/>
    </source>
</evidence>
<dbReference type="GO" id="GO:0004497">
    <property type="term" value="F:monooxygenase activity"/>
    <property type="evidence" value="ECO:0007669"/>
    <property type="project" value="UniProtKB-KW"/>
</dbReference>
<evidence type="ECO:0008006" key="16">
    <source>
        <dbReference type="Google" id="ProtNLM"/>
    </source>
</evidence>
<feature type="region of interest" description="Disordered" evidence="11">
    <location>
        <begin position="763"/>
        <end position="799"/>
    </location>
</feature>
<evidence type="ECO:0000313" key="14">
    <source>
        <dbReference type="EnsemblFungi" id="MVLG_06854T0"/>
    </source>
</evidence>
<feature type="compositionally biased region" description="Basic residues" evidence="11">
    <location>
        <begin position="876"/>
        <end position="887"/>
    </location>
</feature>
<keyword evidence="8" id="KW-0503">Monooxygenase</keyword>
<keyword evidence="5 10" id="KW-0479">Metal-binding</keyword>
<feature type="compositionally biased region" description="Low complexity" evidence="11">
    <location>
        <begin position="593"/>
        <end position="606"/>
    </location>
</feature>
<sequence>MPTVLVSDVLSVAGKGATAFVGAALLVVALNVVLQLVLPRDPTKPPVVFHFVPVIGCAITYGMDPIGFLNRCRGQYGPVFTFPLLGRKVTAALGPLGSNFVLNGKLAHVNAEQAYTHLTTPVFGTEVVYDVPNAVLMEQKKFVKFGLTTENFRQYVGLIRTEVLGYMNKEVFKASKSKVSTSADAFTTSSEITILTASATLQGKEVRQSLDKSFAQLYHDLDGGFTPLNFVFPNLPLPSYRRRDVAQRKMREFYVAILEKRRNSAEAPDMDMLTALQNQEYKSGAPLTDKQIAHIMIALLMAGQHTSAATGAWAILRLGQHPGILKALWDEQVENHGDGKGGLKPLEYDTLLTPLLSAVIKEVLRLHPPIHSIMRKVIADCPVPSTLATPAGEPTASSSFKKVNEGREYVIPQGHFVLAAPGVSQVDESIWGTDANEFRPARWLEDAKVPGEEEEGEEDYGFGKISKGGKSAYLPFGAGRHRCIGEQFANVQLGTIIATLVREYSWTLDADFPTNDYTTMIVMPSKPRNLPPIRRSDTRAMSAELPGARSGALTVPGAAARPRSNSLSMATDFSTSSFSPQGQHALLLPIPVSSSSASSDANPASPRMAALSPPTYPLSASLRAFSTLTLGPPTTLDSEEFQKALSHARRASFSNSGAGPIVVSDETASNVPGMSGSPTSSAFSDQLPTPSSSPQQTPAKSNVGVGIGAKVKVASIKASGLGGVCEKDELALAADEEDEDAVDPRSAAALSSSALFADGARWGWPQTSKSGNSSQSGAAVTSPPTAAVSHTRRASGPTLIPLGKVVSAGAGPPPTPTSASNGLGLFRRLSVGGFGSKPKAPSPPTSAAPLPSAVAAAATSLTLADARSSPRDDSRGRKKLGPSKSTKRNISPFGERMLHGMHH</sequence>
<keyword evidence="4 10" id="KW-0349">Heme</keyword>
<dbReference type="PANTHER" id="PTHR24304">
    <property type="entry name" value="CYTOCHROME P450 FAMILY 7"/>
    <property type="match status" value="1"/>
</dbReference>
<reference evidence="15" key="1">
    <citation type="submission" date="2010-11" db="EMBL/GenBank/DDBJ databases">
        <title>The genome sequence of Microbotryum violaceum strain p1A1 Lamole.</title>
        <authorList>
            <person name="Cuomo C."/>
            <person name="Perlin M."/>
            <person name="Young S.K."/>
            <person name="Zeng Q."/>
            <person name="Gargeya S."/>
            <person name="Alvarado L."/>
            <person name="Berlin A."/>
            <person name="Chapman S.B."/>
            <person name="Chen Z."/>
            <person name="Freedman E."/>
            <person name="Gellesch M."/>
            <person name="Goldberg J."/>
            <person name="Griggs A."/>
            <person name="Gujja S."/>
            <person name="Heilman E."/>
            <person name="Heiman D."/>
            <person name="Howarth C."/>
            <person name="Mehta T."/>
            <person name="Neiman D."/>
            <person name="Pearson M."/>
            <person name="Roberts A."/>
            <person name="Saif S."/>
            <person name="Shea T."/>
            <person name="Shenoy N."/>
            <person name="Sisk P."/>
            <person name="Stolte C."/>
            <person name="Sykes S."/>
            <person name="White J."/>
            <person name="Yandava C."/>
            <person name="Haas B."/>
            <person name="Nusbaum C."/>
            <person name="Birren B."/>
        </authorList>
    </citation>
    <scope>NUCLEOTIDE SEQUENCE [LARGE SCALE GENOMIC DNA]</scope>
    <source>
        <strain evidence="15">p1A1 Lamole</strain>
    </source>
</reference>
<proteinExistence type="inferred from homology"/>
<keyword evidence="6" id="KW-0560">Oxidoreductase</keyword>
<comment type="cofactor">
    <cofactor evidence="1 10">
        <name>heme</name>
        <dbReference type="ChEBI" id="CHEBI:30413"/>
    </cofactor>
</comment>
<dbReference type="Proteomes" id="UP000017200">
    <property type="component" value="Unassembled WGS sequence"/>
</dbReference>
<protein>
    <recommendedName>
        <fullName evidence="16">Lanosterol 14-alpha demethylase</fullName>
    </recommendedName>
</protein>
<keyword evidence="12" id="KW-1133">Transmembrane helix</keyword>
<feature type="compositionally biased region" description="Polar residues" evidence="11">
    <location>
        <begin position="666"/>
        <end position="687"/>
    </location>
</feature>
<dbReference type="STRING" id="683840.U5HIK3"/>
<dbReference type="PROSITE" id="PS00086">
    <property type="entry name" value="CYTOCHROME_P450"/>
    <property type="match status" value="1"/>
</dbReference>